<feature type="compositionally biased region" description="Acidic residues" evidence="1">
    <location>
        <begin position="17"/>
        <end position="28"/>
    </location>
</feature>
<evidence type="ECO:0000313" key="3">
    <source>
        <dbReference type="Proteomes" id="UP000265520"/>
    </source>
</evidence>
<feature type="region of interest" description="Disordered" evidence="1">
    <location>
        <begin position="17"/>
        <end position="39"/>
    </location>
</feature>
<comment type="caution">
    <text evidence="2">The sequence shown here is derived from an EMBL/GenBank/DDBJ whole genome shotgun (WGS) entry which is preliminary data.</text>
</comment>
<name>A0A392SDM8_9FABA</name>
<proteinExistence type="predicted"/>
<dbReference type="Proteomes" id="UP000265520">
    <property type="component" value="Unassembled WGS sequence"/>
</dbReference>
<accession>A0A392SDM8</accession>
<dbReference type="AlphaFoldDB" id="A0A392SDM8"/>
<evidence type="ECO:0000256" key="1">
    <source>
        <dbReference type="SAM" id="MobiDB-lite"/>
    </source>
</evidence>
<keyword evidence="3" id="KW-1185">Reference proteome</keyword>
<sequence>QVSIPSYSVTLHFLDVDDWSDNDEDDNENDGKNGDAALENTSLVLLDAASQKSLRKLSMKMRKNREDV</sequence>
<reference evidence="2 3" key="1">
    <citation type="journal article" date="2018" name="Front. Plant Sci.">
        <title>Red Clover (Trifolium pratense) and Zigzag Clover (T. medium) - A Picture of Genomic Similarities and Differences.</title>
        <authorList>
            <person name="Dluhosova J."/>
            <person name="Istvanek J."/>
            <person name="Nedelnik J."/>
            <person name="Repkova J."/>
        </authorList>
    </citation>
    <scope>NUCLEOTIDE SEQUENCE [LARGE SCALE GENOMIC DNA]</scope>
    <source>
        <strain evidence="3">cv. 10/8</strain>
        <tissue evidence="2">Leaf</tissue>
    </source>
</reference>
<dbReference type="EMBL" id="LXQA010366200">
    <property type="protein sequence ID" value="MCI47021.1"/>
    <property type="molecule type" value="Genomic_DNA"/>
</dbReference>
<organism evidence="2 3">
    <name type="scientific">Trifolium medium</name>
    <dbReference type="NCBI Taxonomy" id="97028"/>
    <lineage>
        <taxon>Eukaryota</taxon>
        <taxon>Viridiplantae</taxon>
        <taxon>Streptophyta</taxon>
        <taxon>Embryophyta</taxon>
        <taxon>Tracheophyta</taxon>
        <taxon>Spermatophyta</taxon>
        <taxon>Magnoliopsida</taxon>
        <taxon>eudicotyledons</taxon>
        <taxon>Gunneridae</taxon>
        <taxon>Pentapetalae</taxon>
        <taxon>rosids</taxon>
        <taxon>fabids</taxon>
        <taxon>Fabales</taxon>
        <taxon>Fabaceae</taxon>
        <taxon>Papilionoideae</taxon>
        <taxon>50 kb inversion clade</taxon>
        <taxon>NPAAA clade</taxon>
        <taxon>Hologalegina</taxon>
        <taxon>IRL clade</taxon>
        <taxon>Trifolieae</taxon>
        <taxon>Trifolium</taxon>
    </lineage>
</organism>
<feature type="non-terminal residue" evidence="2">
    <location>
        <position position="1"/>
    </location>
</feature>
<evidence type="ECO:0000313" key="2">
    <source>
        <dbReference type="EMBL" id="MCI47021.1"/>
    </source>
</evidence>
<protein>
    <submittedName>
        <fullName evidence="2">Uncharacterized protein</fullName>
    </submittedName>
</protein>